<evidence type="ECO:0000313" key="1">
    <source>
        <dbReference type="EMBL" id="MEX6690925.1"/>
    </source>
</evidence>
<dbReference type="EMBL" id="JAULBC010000011">
    <property type="protein sequence ID" value="MEX6690925.1"/>
    <property type="molecule type" value="Genomic_DNA"/>
</dbReference>
<accession>A0ABV3ZN25</accession>
<dbReference type="RefSeq" id="WP_369332341.1">
    <property type="nucleotide sequence ID" value="NZ_JAULBC010000011.1"/>
</dbReference>
<dbReference type="PROSITE" id="PS51257">
    <property type="entry name" value="PROKAR_LIPOPROTEIN"/>
    <property type="match status" value="1"/>
</dbReference>
<sequence>MKGAINFGTAICVFLTILLLGASCKKFTVLNSDPNNITVDKASADYLMAGVLTQSAMWYGNLGSGQLSGAMQQTAQDAWGNTFSQYAWSPMDWSTNYSILRDNKFLLVKAQQNGWKFHQGVAMVMRAFNYGNIADFWGDAPDSLALNGDLDGSENQFPVFDAQDAIYARVIRDLKAAIPFFEGNADDYKEITSATRSSDVFYGGDPAKWKRLAYSLLLRYYMRQSSKIDVKADVEAISGEVFQDNGDDFSMPLPGIDAGTSYQFASKFQSRSGYDRNKMSGTLTMRLKDLQDPRIVIMAEPIQTPSVVDASKFAAGDNTTLVNLENGIRYINPAAAAASHFKQFNPATYSTDRPYGAVLSSVWGLYDTSSRYVGVPISYSNNDFSYNINGTGTQSTSINNYVSYLRKDIYDNPSGPLLVQKLASYTEICFDLAEAALKGWNVKGGTAEDWYNRGIQASFDDWQVFAKYQSDVDGYSGCVKSYSSYIAQPSVAFNNTLQRIIEQKWIASWQACNEAFMDWRRTGYPALTIGWASYRQQIPLRFAYHNTEIQNNTDNANKAISKLETTPYVGPDGANSCWSKFWLLQGTGKPW</sequence>
<dbReference type="Pfam" id="PF12771">
    <property type="entry name" value="SusD-like_2"/>
    <property type="match status" value="1"/>
</dbReference>
<dbReference type="InterPro" id="IPR011990">
    <property type="entry name" value="TPR-like_helical_dom_sf"/>
</dbReference>
<dbReference type="Proteomes" id="UP001560573">
    <property type="component" value="Unassembled WGS sequence"/>
</dbReference>
<proteinExistence type="predicted"/>
<comment type="caution">
    <text evidence="1">The sequence shown here is derived from an EMBL/GenBank/DDBJ whole genome shotgun (WGS) entry which is preliminary data.</text>
</comment>
<keyword evidence="2" id="KW-1185">Reference proteome</keyword>
<reference evidence="1 2" key="1">
    <citation type="submission" date="2023-07" db="EMBL/GenBank/DDBJ databases">
        <authorList>
            <person name="Lian W.-H."/>
        </authorList>
    </citation>
    <scope>NUCLEOTIDE SEQUENCE [LARGE SCALE GENOMIC DNA]</scope>
    <source>
        <strain evidence="1 2">SYSU DXS3180</strain>
    </source>
</reference>
<dbReference type="SUPFAM" id="SSF48452">
    <property type="entry name" value="TPR-like"/>
    <property type="match status" value="1"/>
</dbReference>
<dbReference type="InterPro" id="IPR024302">
    <property type="entry name" value="SusD-like"/>
</dbReference>
<dbReference type="Gene3D" id="1.25.40.390">
    <property type="match status" value="2"/>
</dbReference>
<gene>
    <name evidence="1" type="ORF">QTN47_25675</name>
</gene>
<dbReference type="InterPro" id="IPR041662">
    <property type="entry name" value="SusD-like_2"/>
</dbReference>
<organism evidence="1 2">
    <name type="scientific">Danxiaibacter flavus</name>
    <dbReference type="NCBI Taxonomy" id="3049108"/>
    <lineage>
        <taxon>Bacteria</taxon>
        <taxon>Pseudomonadati</taxon>
        <taxon>Bacteroidota</taxon>
        <taxon>Chitinophagia</taxon>
        <taxon>Chitinophagales</taxon>
        <taxon>Chitinophagaceae</taxon>
        <taxon>Danxiaibacter</taxon>
    </lineage>
</organism>
<dbReference type="Pfam" id="PF12741">
    <property type="entry name" value="SusD-like"/>
    <property type="match status" value="1"/>
</dbReference>
<evidence type="ECO:0000313" key="2">
    <source>
        <dbReference type="Proteomes" id="UP001560573"/>
    </source>
</evidence>
<name>A0ABV3ZN25_9BACT</name>
<protein>
    <submittedName>
        <fullName evidence="1">SusD/RagB family nutrient-binding outer membrane lipoprotein</fullName>
    </submittedName>
</protein>
<keyword evidence="1" id="KW-0449">Lipoprotein</keyword>